<organism evidence="1">
    <name type="scientific">Lepeophtheirus salmonis</name>
    <name type="common">Salmon louse</name>
    <name type="synonym">Caligus salmonis</name>
    <dbReference type="NCBI Taxonomy" id="72036"/>
    <lineage>
        <taxon>Eukaryota</taxon>
        <taxon>Metazoa</taxon>
        <taxon>Ecdysozoa</taxon>
        <taxon>Arthropoda</taxon>
        <taxon>Crustacea</taxon>
        <taxon>Multicrustacea</taxon>
        <taxon>Hexanauplia</taxon>
        <taxon>Copepoda</taxon>
        <taxon>Siphonostomatoida</taxon>
        <taxon>Caligidae</taxon>
        <taxon>Lepeophtheirus</taxon>
    </lineage>
</organism>
<proteinExistence type="predicted"/>
<accession>A0A0K2VFN4</accession>
<evidence type="ECO:0000313" key="1">
    <source>
        <dbReference type="EMBL" id="CDW48987.1"/>
    </source>
</evidence>
<protein>
    <submittedName>
        <fullName evidence="1">Uncharacterized protein</fullName>
    </submittedName>
</protein>
<dbReference type="EMBL" id="HACA01031626">
    <property type="protein sequence ID" value="CDW48987.1"/>
    <property type="molecule type" value="Transcribed_RNA"/>
</dbReference>
<dbReference type="AlphaFoldDB" id="A0A0K2VFN4"/>
<name>A0A0K2VFN4_LEPSM</name>
<reference evidence="1" key="1">
    <citation type="submission" date="2014-05" db="EMBL/GenBank/DDBJ databases">
        <authorList>
            <person name="Chronopoulou M."/>
        </authorList>
    </citation>
    <scope>NUCLEOTIDE SEQUENCE</scope>
    <source>
        <tissue evidence="1">Whole organism</tissue>
    </source>
</reference>
<feature type="non-terminal residue" evidence="1">
    <location>
        <position position="1"/>
    </location>
</feature>
<sequence length="33" mass="4047">RHLESFPKNEKQLNIHCSLFYNFYHRNISISPL</sequence>